<sequence>MTMLFKEPVQIPEEQARWMEIRGWVYELLMDFLSRPPRMSLIAQWRRRVELKNIIPMCQGGKRLKSYLEGIPEENFRQVCYEEAEEYRRLFMGDNAVMIACECQYRAKEESLDALVCLLDIRNTYMESSVVFNKISGERDDHIALELEFMAVLSEEMLSKAGLHESCLELADVQIRFLENHLMQWAPRFSGELASATSSPMYIGLAELLVQFLATDLENLYAWRNLQNKCKEDSETGIHRTK</sequence>
<dbReference type="InterPro" id="IPR050289">
    <property type="entry name" value="TorD/DmsD_chaperones"/>
</dbReference>
<dbReference type="Pfam" id="PF02613">
    <property type="entry name" value="Nitrate_red_del"/>
    <property type="match status" value="1"/>
</dbReference>
<accession>A0ABQ4M688</accession>
<comment type="caution">
    <text evidence="2">The sequence shown here is derived from an EMBL/GenBank/DDBJ whole genome shotgun (WGS) entry which is preliminary data.</text>
</comment>
<evidence type="ECO:0000313" key="2">
    <source>
        <dbReference type="EMBL" id="GIP51511.1"/>
    </source>
</evidence>
<dbReference type="EMBL" id="BOSL01000001">
    <property type="protein sequence ID" value="GIP51511.1"/>
    <property type="molecule type" value="Genomic_DNA"/>
</dbReference>
<gene>
    <name evidence="2" type="ORF">J42TS3_05460</name>
</gene>
<dbReference type="RefSeq" id="WP_213653667.1">
    <property type="nucleotide sequence ID" value="NZ_BOSL01000001.1"/>
</dbReference>
<name>A0ABQ4M688_9BACL</name>
<protein>
    <recommendedName>
        <fullName evidence="4">Molecular chaperone TorD family protein</fullName>
    </recommendedName>
</protein>
<proteinExistence type="predicted"/>
<evidence type="ECO:0000313" key="3">
    <source>
        <dbReference type="Proteomes" id="UP000679992"/>
    </source>
</evidence>
<dbReference type="SUPFAM" id="SSF89155">
    <property type="entry name" value="TorD-like"/>
    <property type="match status" value="1"/>
</dbReference>
<dbReference type="PANTHER" id="PTHR34227:SF1">
    <property type="entry name" value="DIMETHYL SULFOXIDE REDUCTASE CHAPERONE-RELATED"/>
    <property type="match status" value="1"/>
</dbReference>
<dbReference type="PANTHER" id="PTHR34227">
    <property type="entry name" value="CHAPERONE PROTEIN YCDY"/>
    <property type="match status" value="1"/>
</dbReference>
<keyword evidence="3" id="KW-1185">Reference proteome</keyword>
<organism evidence="2 3">
    <name type="scientific">Paenibacillus vini</name>
    <dbReference type="NCBI Taxonomy" id="1476024"/>
    <lineage>
        <taxon>Bacteria</taxon>
        <taxon>Bacillati</taxon>
        <taxon>Bacillota</taxon>
        <taxon>Bacilli</taxon>
        <taxon>Bacillales</taxon>
        <taxon>Paenibacillaceae</taxon>
        <taxon>Paenibacillus</taxon>
    </lineage>
</organism>
<evidence type="ECO:0000256" key="1">
    <source>
        <dbReference type="ARBA" id="ARBA00023186"/>
    </source>
</evidence>
<evidence type="ECO:0008006" key="4">
    <source>
        <dbReference type="Google" id="ProtNLM"/>
    </source>
</evidence>
<dbReference type="InterPro" id="IPR020945">
    <property type="entry name" value="DMSO/NO3_reduct_chaperone"/>
</dbReference>
<keyword evidence="1" id="KW-0143">Chaperone</keyword>
<reference evidence="2 3" key="1">
    <citation type="submission" date="2021-03" db="EMBL/GenBank/DDBJ databases">
        <title>Antimicrobial resistance genes in bacteria isolated from Japanese honey, and their potential for conferring macrolide and lincosamide resistance in the American foulbrood pathogen Paenibacillus larvae.</title>
        <authorList>
            <person name="Okamoto M."/>
            <person name="Kumagai M."/>
            <person name="Kanamori H."/>
            <person name="Takamatsu D."/>
        </authorList>
    </citation>
    <scope>NUCLEOTIDE SEQUENCE [LARGE SCALE GENOMIC DNA]</scope>
    <source>
        <strain evidence="2 3">J42TS3</strain>
    </source>
</reference>
<dbReference type="Proteomes" id="UP000679992">
    <property type="component" value="Unassembled WGS sequence"/>
</dbReference>
<dbReference type="InterPro" id="IPR036411">
    <property type="entry name" value="TorD-like_sf"/>
</dbReference>
<dbReference type="Gene3D" id="1.10.3480.10">
    <property type="entry name" value="TorD-like"/>
    <property type="match status" value="1"/>
</dbReference>